<dbReference type="EMBL" id="SJPJ01000001">
    <property type="protein sequence ID" value="TWT84576.1"/>
    <property type="molecule type" value="Genomic_DNA"/>
</dbReference>
<evidence type="ECO:0000313" key="3">
    <source>
        <dbReference type="Proteomes" id="UP000315010"/>
    </source>
</evidence>
<comment type="caution">
    <text evidence="2">The sequence shown here is derived from an EMBL/GenBank/DDBJ whole genome shotgun (WGS) entry which is preliminary data.</text>
</comment>
<sequence>MYGDCLELAKIEAVPFIGGLFSSIGYSMEFAKVIRSSSKVRHAFDAVPIHRAWWRLILSLHGKPVCIDRTSESAREALVNGFRFYGYLYSALAIVLLVLSPFMVIADGTASYLWAILTVASSVYLACTSQLAFFGARCYANDPDLARPLLVSFFASIIAWLASVLSGCIVAIHFVVPQYEVALALGIGTVLVVGVGSYFIELIYIACE</sequence>
<organism evidence="2 3">
    <name type="scientific">Novipirellula herctigrandis</name>
    <dbReference type="NCBI Taxonomy" id="2527986"/>
    <lineage>
        <taxon>Bacteria</taxon>
        <taxon>Pseudomonadati</taxon>
        <taxon>Planctomycetota</taxon>
        <taxon>Planctomycetia</taxon>
        <taxon>Pirellulales</taxon>
        <taxon>Pirellulaceae</taxon>
        <taxon>Novipirellula</taxon>
    </lineage>
</organism>
<evidence type="ECO:0000313" key="2">
    <source>
        <dbReference type="EMBL" id="TWT84576.1"/>
    </source>
</evidence>
<feature type="transmembrane region" description="Helical" evidence="1">
    <location>
        <begin position="112"/>
        <end position="136"/>
    </location>
</feature>
<reference evidence="2 3" key="1">
    <citation type="submission" date="2019-02" db="EMBL/GenBank/DDBJ databases">
        <title>Deep-cultivation of Planctomycetes and their phenomic and genomic characterization uncovers novel biology.</title>
        <authorList>
            <person name="Wiegand S."/>
            <person name="Jogler M."/>
            <person name="Boedeker C."/>
            <person name="Pinto D."/>
            <person name="Vollmers J."/>
            <person name="Rivas-Marin E."/>
            <person name="Kohn T."/>
            <person name="Peeters S.H."/>
            <person name="Heuer A."/>
            <person name="Rast P."/>
            <person name="Oberbeckmann S."/>
            <person name="Bunk B."/>
            <person name="Jeske O."/>
            <person name="Meyerdierks A."/>
            <person name="Storesund J.E."/>
            <person name="Kallscheuer N."/>
            <person name="Luecker S."/>
            <person name="Lage O.M."/>
            <person name="Pohl T."/>
            <person name="Merkel B.J."/>
            <person name="Hornburger P."/>
            <person name="Mueller R.-W."/>
            <person name="Bruemmer F."/>
            <person name="Labrenz M."/>
            <person name="Spormann A.M."/>
            <person name="Op Den Camp H."/>
            <person name="Overmann J."/>
            <person name="Amann R."/>
            <person name="Jetten M.S.M."/>
            <person name="Mascher T."/>
            <person name="Medema M.H."/>
            <person name="Devos D.P."/>
            <person name="Kaster A.-K."/>
            <person name="Ovreas L."/>
            <person name="Rohde M."/>
            <person name="Galperin M.Y."/>
            <person name="Jogler C."/>
        </authorList>
    </citation>
    <scope>NUCLEOTIDE SEQUENCE [LARGE SCALE GENOMIC DNA]</scope>
    <source>
        <strain evidence="2 3">CA13</strain>
    </source>
</reference>
<keyword evidence="1" id="KW-0472">Membrane</keyword>
<keyword evidence="1" id="KW-0812">Transmembrane</keyword>
<feature type="transmembrane region" description="Helical" evidence="1">
    <location>
        <begin position="148"/>
        <end position="176"/>
    </location>
</feature>
<keyword evidence="1" id="KW-1133">Transmembrane helix</keyword>
<proteinExistence type="predicted"/>
<accession>A0A5C5ZBT3</accession>
<name>A0A5C5ZBT3_9BACT</name>
<protein>
    <submittedName>
        <fullName evidence="2">Uncharacterized protein</fullName>
    </submittedName>
</protein>
<evidence type="ECO:0000256" key="1">
    <source>
        <dbReference type="SAM" id="Phobius"/>
    </source>
</evidence>
<keyword evidence="3" id="KW-1185">Reference proteome</keyword>
<feature type="transmembrane region" description="Helical" evidence="1">
    <location>
        <begin position="182"/>
        <end position="207"/>
    </location>
</feature>
<dbReference type="Proteomes" id="UP000315010">
    <property type="component" value="Unassembled WGS sequence"/>
</dbReference>
<gene>
    <name evidence="2" type="ORF">CA13_60560</name>
</gene>
<feature type="transmembrane region" description="Helical" evidence="1">
    <location>
        <begin position="84"/>
        <end position="106"/>
    </location>
</feature>
<dbReference type="AlphaFoldDB" id="A0A5C5ZBT3"/>